<evidence type="ECO:0000259" key="4">
    <source>
        <dbReference type="PROSITE" id="PS51194"/>
    </source>
</evidence>
<feature type="compositionally biased region" description="Polar residues" evidence="2">
    <location>
        <begin position="52"/>
        <end position="61"/>
    </location>
</feature>
<evidence type="ECO:0000259" key="3">
    <source>
        <dbReference type="PROSITE" id="PS51192"/>
    </source>
</evidence>
<proteinExistence type="predicted"/>
<feature type="compositionally biased region" description="Low complexity" evidence="2">
    <location>
        <begin position="29"/>
        <end position="51"/>
    </location>
</feature>
<dbReference type="Gene3D" id="3.40.50.10810">
    <property type="entry name" value="Tandem AAA-ATPase domain"/>
    <property type="match status" value="1"/>
</dbReference>
<dbReference type="SMART" id="SM00487">
    <property type="entry name" value="DEXDc"/>
    <property type="match status" value="1"/>
</dbReference>
<dbReference type="SMART" id="SM00490">
    <property type="entry name" value="HELICc"/>
    <property type="match status" value="1"/>
</dbReference>
<dbReference type="Gene3D" id="1.10.150.320">
    <property type="entry name" value="Photosystem II 12 kDa extrinsic protein"/>
    <property type="match status" value="1"/>
</dbReference>
<feature type="compositionally biased region" description="Acidic residues" evidence="2">
    <location>
        <begin position="141"/>
        <end position="152"/>
    </location>
</feature>
<dbReference type="InterPro" id="IPR014001">
    <property type="entry name" value="Helicase_ATP-bd"/>
</dbReference>
<keyword evidence="6" id="KW-1185">Reference proteome</keyword>
<keyword evidence="1" id="KW-0378">Hydrolase</keyword>
<feature type="non-terminal residue" evidence="5">
    <location>
        <position position="822"/>
    </location>
</feature>
<dbReference type="PROSITE" id="PS51194">
    <property type="entry name" value="HELICASE_CTER"/>
    <property type="match status" value="1"/>
</dbReference>
<dbReference type="SUPFAM" id="SSF52540">
    <property type="entry name" value="P-loop containing nucleoside triphosphate hydrolases"/>
    <property type="match status" value="2"/>
</dbReference>
<dbReference type="InterPro" id="IPR027417">
    <property type="entry name" value="P-loop_NTPase"/>
</dbReference>
<dbReference type="Gene3D" id="3.40.50.300">
    <property type="entry name" value="P-loop containing nucleotide triphosphate hydrolases"/>
    <property type="match status" value="1"/>
</dbReference>
<organism evidence="5 6">
    <name type="scientific">Fragariocoptes setiger</name>
    <dbReference type="NCBI Taxonomy" id="1670756"/>
    <lineage>
        <taxon>Eukaryota</taxon>
        <taxon>Metazoa</taxon>
        <taxon>Ecdysozoa</taxon>
        <taxon>Arthropoda</taxon>
        <taxon>Chelicerata</taxon>
        <taxon>Arachnida</taxon>
        <taxon>Acari</taxon>
        <taxon>Acariformes</taxon>
        <taxon>Trombidiformes</taxon>
        <taxon>Prostigmata</taxon>
        <taxon>Eupodina</taxon>
        <taxon>Eriophyoidea</taxon>
        <taxon>Phytoptidae</taxon>
        <taxon>Fragariocoptes</taxon>
    </lineage>
</organism>
<gene>
    <name evidence="5" type="primary">smarcad1</name>
    <name evidence="5" type="ORF">GZH46_01780</name>
</gene>
<dbReference type="Proteomes" id="UP000825002">
    <property type="component" value="Unassembled WGS sequence"/>
</dbReference>
<feature type="region of interest" description="Disordered" evidence="2">
    <location>
        <begin position="22"/>
        <end position="168"/>
    </location>
</feature>
<evidence type="ECO:0000313" key="6">
    <source>
        <dbReference type="Proteomes" id="UP000825002"/>
    </source>
</evidence>
<dbReference type="InterPro" id="IPR000330">
    <property type="entry name" value="SNF2_N"/>
</dbReference>
<dbReference type="InterPro" id="IPR038718">
    <property type="entry name" value="SNF2-like_sf"/>
</dbReference>
<sequence length="822" mass="94554">MPRVIDDAEIINILDDSVELSHESDIDGIDGINGINRDGESQESSSHQSSQTYRRSISVSPASEVHNTSKRPRVIMSRCDSDDDDDTPIKSAPSACLLEDSTDEIVVVKDRTNSPSPIHDNNEDEFDDDDSKDENVHGSDDDILEELDDDDEGGFRHRTSTKGKKKDSNLKQRVVDFVQNANQTDLETIPGVSKKKALLIIDMRPFRSWEELNRKFESHGSAGISSETILNVVNTIKSRDIVAKLMSDCEKLSRDIANLVEHLPEAKQPKCLNPKMKLKPYQLVGLNWLCLMYQRNINAILADEMGLGKTIQVIAFIAHLRENVGIKQHFLIVVPASTLDNWGREFETWCPDIRTLHYHGNQDERAQIRYVIAKHKKEFDVILTTYNVIQNHDDKKMLKAFNFEYLVFDEAHMLKNMKSLRYQNLIKIKSRRRILLTGTPLQNNLLELMSLLVFTVPRMFMSKMSHIDRIFSSSSTKQEGGRTEYETERIEQAKRIMKPFFFRRLKKDVLTDLPQKVEKTIRCQMTKEQAKLYKKMVESFTQEIRSNEDQSLEADDSFSIEMSSDIKKGAGMLMAMRRISNHPLLMRNHYTPEKLRQMSHLMLREPTHREANPDLILEDMIVMHDFELHMLCKLYKAIERFKLCDNDIVSSGKFARIDILLEEVKRTQQRCLIFSQFVMMLDIMEEYLKIRGHNYVRLDGSTKVSDRLNLIDEFNQNDGVFIFLLSTKAGGLGINLTSASVVIIHDLDFNPYVDKQAEDRSHRVGQTKDVTVYKLISENTVEEGMLQIAEDKLRLGLEMTVDGGEMVATKDLKSLLRQALKI</sequence>
<feature type="domain" description="Helicase C-terminal" evidence="4">
    <location>
        <begin position="656"/>
        <end position="805"/>
    </location>
</feature>
<accession>A0ABQ7S8D1</accession>
<evidence type="ECO:0000256" key="1">
    <source>
        <dbReference type="ARBA" id="ARBA00022801"/>
    </source>
</evidence>
<reference evidence="5 6" key="1">
    <citation type="submission" date="2020-10" db="EMBL/GenBank/DDBJ databases">
        <authorList>
            <person name="Klimov P.B."/>
            <person name="Dyachkov S.M."/>
            <person name="Chetverikov P.E."/>
        </authorList>
    </citation>
    <scope>NUCLEOTIDE SEQUENCE [LARGE SCALE GENOMIC DNA]</scope>
    <source>
        <strain evidence="5">BMOC 18-1129-001#AD2665</strain>
        <tissue evidence="5">Entire mites</tissue>
    </source>
</reference>
<evidence type="ECO:0000313" key="5">
    <source>
        <dbReference type="EMBL" id="KAG9509695.1"/>
    </source>
</evidence>
<dbReference type="InterPro" id="IPR001650">
    <property type="entry name" value="Helicase_C-like"/>
</dbReference>
<dbReference type="PANTHER" id="PTHR10799">
    <property type="entry name" value="SNF2/RAD54 HELICASE FAMILY"/>
    <property type="match status" value="1"/>
</dbReference>
<dbReference type="Pfam" id="PF00271">
    <property type="entry name" value="Helicase_C"/>
    <property type="match status" value="1"/>
</dbReference>
<feature type="compositionally biased region" description="Acidic residues" evidence="2">
    <location>
        <begin position="122"/>
        <end position="132"/>
    </location>
</feature>
<dbReference type="CDD" id="cd18793">
    <property type="entry name" value="SF2_C_SNF"/>
    <property type="match status" value="1"/>
</dbReference>
<dbReference type="Pfam" id="PF00176">
    <property type="entry name" value="SNF2-rel_dom"/>
    <property type="match status" value="1"/>
</dbReference>
<dbReference type="PROSITE" id="PS51192">
    <property type="entry name" value="HELICASE_ATP_BIND_1"/>
    <property type="match status" value="1"/>
</dbReference>
<protein>
    <submittedName>
        <fullName evidence="5">SWI/SNF-related matrix-associated actin-dependent regulator of chromatin subfamily A containing DEAD/H box 1</fullName>
    </submittedName>
</protein>
<comment type="caution">
    <text evidence="5">The sequence shown here is derived from an EMBL/GenBank/DDBJ whole genome shotgun (WGS) entry which is preliminary data.</text>
</comment>
<dbReference type="EMBL" id="JAIFTH010000372">
    <property type="protein sequence ID" value="KAG9509695.1"/>
    <property type="molecule type" value="Genomic_DNA"/>
</dbReference>
<feature type="domain" description="Helicase ATP-binding" evidence="3">
    <location>
        <begin position="290"/>
        <end position="458"/>
    </location>
</feature>
<evidence type="ECO:0000256" key="2">
    <source>
        <dbReference type="SAM" id="MobiDB-lite"/>
    </source>
</evidence>
<feature type="compositionally biased region" description="Basic residues" evidence="2">
    <location>
        <begin position="156"/>
        <end position="165"/>
    </location>
</feature>
<dbReference type="InterPro" id="IPR049730">
    <property type="entry name" value="SNF2/RAD54-like_C"/>
</dbReference>
<name>A0ABQ7S8D1_9ACAR</name>